<keyword evidence="1" id="KW-1133">Transmembrane helix</keyword>
<dbReference type="Proteomes" id="UP000448575">
    <property type="component" value="Unassembled WGS sequence"/>
</dbReference>
<keyword evidence="3" id="KW-1185">Reference proteome</keyword>
<dbReference type="RefSeq" id="WP_161027204.1">
    <property type="nucleotide sequence ID" value="NZ_WWCJ01000015.1"/>
</dbReference>
<sequence>MNSSEPPSDVSLKLNEVKFRAELSALYHQKRERFFELFDKLSKVANLFAGSAALWKAADSKSLSAVAIVMSVSSALALVFSWSERARRHSELARSYRDVLTKIALEGEESLELKTINSWASELCAIEAKEPPSLAALVVACHNELAIARNQDSEYHPQSLLVRCSMHYFDLPHAPKKLNVVSSSDAQSYTGGALKFSLGLVVGIASCAIAYGMSDGILP</sequence>
<dbReference type="AlphaFoldDB" id="A0A6N9HM12"/>
<name>A0A6N9HM12_9BURK</name>
<accession>A0A6N9HM12</accession>
<organism evidence="2 3">
    <name type="scientific">Pseudoduganella guangdongensis</name>
    <dbReference type="NCBI Taxonomy" id="2692179"/>
    <lineage>
        <taxon>Bacteria</taxon>
        <taxon>Pseudomonadati</taxon>
        <taxon>Pseudomonadota</taxon>
        <taxon>Betaproteobacteria</taxon>
        <taxon>Burkholderiales</taxon>
        <taxon>Oxalobacteraceae</taxon>
        <taxon>Telluria group</taxon>
        <taxon>Pseudoduganella</taxon>
    </lineage>
</organism>
<reference evidence="2 3" key="1">
    <citation type="submission" date="2019-12" db="EMBL/GenBank/DDBJ databases">
        <title>Novel species isolated from a subtropical stream in China.</title>
        <authorList>
            <person name="Lu H."/>
        </authorList>
    </citation>
    <scope>NUCLEOTIDE SEQUENCE [LARGE SCALE GENOMIC DNA]</scope>
    <source>
        <strain evidence="2 3">DS3</strain>
    </source>
</reference>
<evidence type="ECO:0000313" key="3">
    <source>
        <dbReference type="Proteomes" id="UP000448575"/>
    </source>
</evidence>
<keyword evidence="1" id="KW-0812">Transmembrane</keyword>
<proteinExistence type="predicted"/>
<keyword evidence="1" id="KW-0472">Membrane</keyword>
<feature type="transmembrane region" description="Helical" evidence="1">
    <location>
        <begin position="63"/>
        <end position="82"/>
    </location>
</feature>
<protein>
    <recommendedName>
        <fullName evidence="4">SMODS and SLOG-associating 2TM effector domain-containing protein</fullName>
    </recommendedName>
</protein>
<evidence type="ECO:0000313" key="2">
    <source>
        <dbReference type="EMBL" id="MYN04243.1"/>
    </source>
</evidence>
<feature type="transmembrane region" description="Helical" evidence="1">
    <location>
        <begin position="193"/>
        <end position="213"/>
    </location>
</feature>
<evidence type="ECO:0000256" key="1">
    <source>
        <dbReference type="SAM" id="Phobius"/>
    </source>
</evidence>
<dbReference type="EMBL" id="WWCJ01000015">
    <property type="protein sequence ID" value="MYN04243.1"/>
    <property type="molecule type" value="Genomic_DNA"/>
</dbReference>
<gene>
    <name evidence="2" type="ORF">GTP41_19305</name>
</gene>
<comment type="caution">
    <text evidence="2">The sequence shown here is derived from an EMBL/GenBank/DDBJ whole genome shotgun (WGS) entry which is preliminary data.</text>
</comment>
<evidence type="ECO:0008006" key="4">
    <source>
        <dbReference type="Google" id="ProtNLM"/>
    </source>
</evidence>